<evidence type="ECO:0000313" key="6">
    <source>
        <dbReference type="EMBL" id="PKW29644.1"/>
    </source>
</evidence>
<protein>
    <submittedName>
        <fullName evidence="7">Restriction endonuclease S subunit</fullName>
    </submittedName>
</protein>
<dbReference type="RefSeq" id="WP_101471476.1">
    <property type="nucleotide sequence ID" value="NZ_PJND01000007.1"/>
</dbReference>
<name>A0A497V2V6_9FLAO</name>
<dbReference type="EMBL" id="PJND01000007">
    <property type="protein sequence ID" value="PKW29644.1"/>
    <property type="molecule type" value="Genomic_DNA"/>
</dbReference>
<dbReference type="GO" id="GO:0003677">
    <property type="term" value="F:DNA binding"/>
    <property type="evidence" value="ECO:0007669"/>
    <property type="project" value="UniProtKB-KW"/>
</dbReference>
<keyword evidence="2" id="KW-0680">Restriction system</keyword>
<dbReference type="Pfam" id="PF01420">
    <property type="entry name" value="Methylase_S"/>
    <property type="match status" value="1"/>
</dbReference>
<comment type="caution">
    <text evidence="7">The sequence shown here is derived from an EMBL/GenBank/DDBJ whole genome shotgun (WGS) entry which is preliminary data.</text>
</comment>
<dbReference type="GO" id="GO:0009307">
    <property type="term" value="P:DNA restriction-modification system"/>
    <property type="evidence" value="ECO:0007669"/>
    <property type="project" value="UniProtKB-KW"/>
</dbReference>
<dbReference type="GO" id="GO:0004519">
    <property type="term" value="F:endonuclease activity"/>
    <property type="evidence" value="ECO:0007669"/>
    <property type="project" value="UniProtKB-KW"/>
</dbReference>
<evidence type="ECO:0000259" key="5">
    <source>
        <dbReference type="Pfam" id="PF01420"/>
    </source>
</evidence>
<feature type="coiled-coil region" evidence="4">
    <location>
        <begin position="184"/>
        <end position="211"/>
    </location>
</feature>
<evidence type="ECO:0000256" key="3">
    <source>
        <dbReference type="ARBA" id="ARBA00023125"/>
    </source>
</evidence>
<proteinExistence type="inferred from homology"/>
<evidence type="ECO:0000313" key="8">
    <source>
        <dbReference type="Proteomes" id="UP000233767"/>
    </source>
</evidence>
<dbReference type="NCBIfam" id="NF047740">
    <property type="entry name" value="antiphage_MADS5"/>
    <property type="match status" value="1"/>
</dbReference>
<keyword evidence="4" id="KW-0175">Coiled coil</keyword>
<dbReference type="Proteomes" id="UP000233767">
    <property type="component" value="Unassembled WGS sequence"/>
</dbReference>
<reference evidence="7 9" key="2">
    <citation type="submission" date="2018-10" db="EMBL/GenBank/DDBJ databases">
        <title>Genomic Encyclopedia of Archaeal and Bacterial Type Strains, Phase II (KMG-II): from individual species to whole genera.</title>
        <authorList>
            <person name="Goeker M."/>
        </authorList>
    </citation>
    <scope>NUCLEOTIDE SEQUENCE [LARGE SCALE GENOMIC DNA]</scope>
    <source>
        <strain evidence="7 9">DSM 21886</strain>
    </source>
</reference>
<keyword evidence="7" id="KW-0378">Hydrolase</keyword>
<evidence type="ECO:0000256" key="4">
    <source>
        <dbReference type="SAM" id="Coils"/>
    </source>
</evidence>
<evidence type="ECO:0000313" key="7">
    <source>
        <dbReference type="EMBL" id="RLJ34855.1"/>
    </source>
</evidence>
<comment type="similarity">
    <text evidence="1">Belongs to the type-I restriction system S methylase family.</text>
</comment>
<keyword evidence="7" id="KW-0255">Endonuclease</keyword>
<dbReference type="InterPro" id="IPR000055">
    <property type="entry name" value="Restrct_endonuc_typeI_TRD"/>
</dbReference>
<keyword evidence="8" id="KW-1185">Reference proteome</keyword>
<evidence type="ECO:0000313" key="9">
    <source>
        <dbReference type="Proteomes" id="UP000275027"/>
    </source>
</evidence>
<reference evidence="6 8" key="1">
    <citation type="submission" date="2017-12" db="EMBL/GenBank/DDBJ databases">
        <title>Genomic Encyclopedia of Type Strains, Phase III (KMG-III): the genomes of soil and plant-associated and newly described type strains.</title>
        <authorList>
            <person name="Whitman W."/>
        </authorList>
    </citation>
    <scope>NUCLEOTIDE SEQUENCE [LARGE SCALE GENOMIC DNA]</scope>
    <source>
        <strain evidence="6 8">IP-10</strain>
    </source>
</reference>
<sequence length="468" mass="53330">MIIQKVKKQHIIESLRFDGSYHLSDGTLYLRKLRKMPHQELQSLCSDIFTAGRSKRIYTEKNKGLPYLSNSDVVKGNPLEGCKYNSKKYAFDEPSFLKEGMIVTGRVGAIGQTAYITSELEDNQAMGSDNIIRVVCKEKNISGYVYSFLVSRYGNTLLNRLAAGGVQPYISEDMLKDIPIPTLSKEKEQEIHQLIVEASELRVEANKLLKESQRHLFRLLNIDNESEDELTRPLEREVSNIFSTKRSALSANTFRSRNYSPRKQQIINVLKQDQYSKLKEVLSQEPFYGARYKRIESFSENSIMLLSQGDLFDRIPKGRSISKSSVKNLNEEIVSKGNILVPAQGTLGENEIFGRAVFVWGYLENTLVAGHAMRFIPNEEKIMAGYLFAVLNSPLWFRLFRNSVYGTNLLGFIVPLINELPVPRFSNEEEENIDVLVKTAYDNLTLANSKENQAIALIEKEIDLWQVS</sequence>
<accession>A0A497V2V6</accession>
<gene>
    <name evidence="6" type="ORF">B0G92_1287</name>
    <name evidence="7" type="ORF">CLV50_0217</name>
</gene>
<keyword evidence="7" id="KW-0540">Nuclease</keyword>
<organism evidence="7 9">
    <name type="scientific">Flavobacterium lindanitolerans</name>
    <dbReference type="NCBI Taxonomy" id="428988"/>
    <lineage>
        <taxon>Bacteria</taxon>
        <taxon>Pseudomonadati</taxon>
        <taxon>Bacteroidota</taxon>
        <taxon>Flavobacteriia</taxon>
        <taxon>Flavobacteriales</taxon>
        <taxon>Flavobacteriaceae</taxon>
        <taxon>Flavobacterium</taxon>
    </lineage>
</organism>
<evidence type="ECO:0000256" key="1">
    <source>
        <dbReference type="ARBA" id="ARBA00010923"/>
    </source>
</evidence>
<dbReference type="InterPro" id="IPR044946">
    <property type="entry name" value="Restrct_endonuc_typeI_TRD_sf"/>
</dbReference>
<feature type="domain" description="Type I restriction modification DNA specificity" evidence="5">
    <location>
        <begin position="47"/>
        <end position="192"/>
    </location>
</feature>
<dbReference type="Proteomes" id="UP000275027">
    <property type="component" value="Unassembled WGS sequence"/>
</dbReference>
<dbReference type="EMBL" id="RCCB01000010">
    <property type="protein sequence ID" value="RLJ34855.1"/>
    <property type="molecule type" value="Genomic_DNA"/>
</dbReference>
<dbReference type="AlphaFoldDB" id="A0A497V2V6"/>
<dbReference type="PANTHER" id="PTHR30408:SF12">
    <property type="entry name" value="TYPE I RESTRICTION ENZYME MJAVIII SPECIFICITY SUBUNIT"/>
    <property type="match status" value="1"/>
</dbReference>
<dbReference type="Gene3D" id="3.90.220.20">
    <property type="entry name" value="DNA methylase specificity domains"/>
    <property type="match status" value="2"/>
</dbReference>
<dbReference type="SUPFAM" id="SSF116734">
    <property type="entry name" value="DNA methylase specificity domain"/>
    <property type="match status" value="2"/>
</dbReference>
<dbReference type="PANTHER" id="PTHR30408">
    <property type="entry name" value="TYPE-1 RESTRICTION ENZYME ECOKI SPECIFICITY PROTEIN"/>
    <property type="match status" value="1"/>
</dbReference>
<dbReference type="InterPro" id="IPR052021">
    <property type="entry name" value="Type-I_RS_S_subunit"/>
</dbReference>
<evidence type="ECO:0000256" key="2">
    <source>
        <dbReference type="ARBA" id="ARBA00022747"/>
    </source>
</evidence>
<keyword evidence="3" id="KW-0238">DNA-binding</keyword>